<evidence type="ECO:0000256" key="1">
    <source>
        <dbReference type="ARBA" id="ARBA00022747"/>
    </source>
</evidence>
<dbReference type="Gene3D" id="3.90.220.20">
    <property type="entry name" value="DNA methylase specificity domains"/>
    <property type="match status" value="1"/>
</dbReference>
<dbReference type="RefSeq" id="WP_056994212.1">
    <property type="nucleotide sequence ID" value="NZ_JQBA01000013.1"/>
</dbReference>
<sequence>MKLKECIKFNAGLNSKLLKERLGEQGQAYTTKEFQQDMELVFDRYNQDNFEEKRVYAGDIVFSLVLNQAIMVSEENAGRLISQQMVKLAIDLEQIDPWYLLYALNESDQIKNQRPAEERRTLITNLKNYDLVLPELEQQKKIGEVYYQLLENLATAQRYAQKMKVTTVIFLNQVEKGGRTID</sequence>
<organism evidence="3 4">
    <name type="scientific">Limosilactobacillus ingluviei</name>
    <dbReference type="NCBI Taxonomy" id="148604"/>
    <lineage>
        <taxon>Bacteria</taxon>
        <taxon>Bacillati</taxon>
        <taxon>Bacillota</taxon>
        <taxon>Bacilli</taxon>
        <taxon>Lactobacillales</taxon>
        <taxon>Lactobacillaceae</taxon>
        <taxon>Limosilactobacillus</taxon>
    </lineage>
</organism>
<evidence type="ECO:0000256" key="2">
    <source>
        <dbReference type="ARBA" id="ARBA00023125"/>
    </source>
</evidence>
<name>A0A0R2H1T2_9LACO</name>
<dbReference type="SUPFAM" id="SSF116734">
    <property type="entry name" value="DNA methylase specificity domain"/>
    <property type="match status" value="1"/>
</dbReference>
<dbReference type="GO" id="GO:0003677">
    <property type="term" value="F:DNA binding"/>
    <property type="evidence" value="ECO:0007669"/>
    <property type="project" value="UniProtKB-KW"/>
</dbReference>
<reference evidence="3 4" key="1">
    <citation type="journal article" date="2015" name="Genome Announc.">
        <title>Expanding the biotechnology potential of lactobacilli through comparative genomics of 213 strains and associated genera.</title>
        <authorList>
            <person name="Sun Z."/>
            <person name="Harris H.M."/>
            <person name="McCann A."/>
            <person name="Guo C."/>
            <person name="Argimon S."/>
            <person name="Zhang W."/>
            <person name="Yang X."/>
            <person name="Jeffery I.B."/>
            <person name="Cooney J.C."/>
            <person name="Kagawa T.F."/>
            <person name="Liu W."/>
            <person name="Song Y."/>
            <person name="Salvetti E."/>
            <person name="Wrobel A."/>
            <person name="Rasinkangas P."/>
            <person name="Parkhill J."/>
            <person name="Rea M.C."/>
            <person name="O'Sullivan O."/>
            <person name="Ritari J."/>
            <person name="Douillard F.P."/>
            <person name="Paul Ross R."/>
            <person name="Yang R."/>
            <person name="Briner A.E."/>
            <person name="Felis G.E."/>
            <person name="de Vos W.M."/>
            <person name="Barrangou R."/>
            <person name="Klaenhammer T.R."/>
            <person name="Caufield P.W."/>
            <person name="Cui Y."/>
            <person name="Zhang H."/>
            <person name="O'Toole P.W."/>
        </authorList>
    </citation>
    <scope>NUCLEOTIDE SEQUENCE [LARGE SCALE GENOMIC DNA]</scope>
    <source>
        <strain evidence="3 4">DSM 14792</strain>
    </source>
</reference>
<dbReference type="OrthoDB" id="5679005at2"/>
<accession>A0A0R2H1T2</accession>
<protein>
    <submittedName>
        <fullName evidence="3">Uncharacterized protein</fullName>
    </submittedName>
</protein>
<proteinExistence type="predicted"/>
<keyword evidence="4" id="KW-1185">Reference proteome</keyword>
<dbReference type="GO" id="GO:0009307">
    <property type="term" value="P:DNA restriction-modification system"/>
    <property type="evidence" value="ECO:0007669"/>
    <property type="project" value="UniProtKB-KW"/>
</dbReference>
<dbReference type="AlphaFoldDB" id="A0A0R2H1T2"/>
<keyword evidence="1" id="KW-0680">Restriction system</keyword>
<dbReference type="EMBL" id="JQBA01000013">
    <property type="protein sequence ID" value="KRN44501.1"/>
    <property type="molecule type" value="Genomic_DNA"/>
</dbReference>
<dbReference type="PATRIC" id="fig|148604.4.peg.316"/>
<dbReference type="Proteomes" id="UP000051639">
    <property type="component" value="Unassembled WGS sequence"/>
</dbReference>
<evidence type="ECO:0000313" key="4">
    <source>
        <dbReference type="Proteomes" id="UP000051639"/>
    </source>
</evidence>
<dbReference type="InterPro" id="IPR044946">
    <property type="entry name" value="Restrct_endonuc_typeI_TRD_sf"/>
</dbReference>
<keyword evidence="2" id="KW-0238">DNA-binding</keyword>
<comment type="caution">
    <text evidence="3">The sequence shown here is derived from an EMBL/GenBank/DDBJ whole genome shotgun (WGS) entry which is preliminary data.</text>
</comment>
<evidence type="ECO:0000313" key="3">
    <source>
        <dbReference type="EMBL" id="KRN44501.1"/>
    </source>
</evidence>
<gene>
    <name evidence="3" type="ORF">IV41_GL000311</name>
</gene>